<keyword evidence="1" id="KW-0285">Flavoprotein</keyword>
<dbReference type="PANTHER" id="PTHR43408">
    <property type="entry name" value="FMN REDUCTASE (NADPH)"/>
    <property type="match status" value="1"/>
</dbReference>
<dbReference type="OrthoDB" id="1643408at2"/>
<dbReference type="STRING" id="681645.CpC231_1233"/>
<keyword evidence="3" id="KW-0560">Oxidoreductase</keyword>
<dbReference type="EMBL" id="CP001829">
    <property type="protein sequence ID" value="ADL10708.1"/>
    <property type="molecule type" value="Genomic_DNA"/>
</dbReference>
<evidence type="ECO:0000256" key="2">
    <source>
        <dbReference type="ARBA" id="ARBA00022643"/>
    </source>
</evidence>
<dbReference type="Pfam" id="PF03358">
    <property type="entry name" value="FMN_red"/>
    <property type="match status" value="1"/>
</dbReference>
<dbReference type="AlphaFoldDB" id="D9QAY2"/>
<organism evidence="5 6">
    <name type="scientific">Corynebacterium pseudotuberculosis (strain C231)</name>
    <dbReference type="NCBI Taxonomy" id="681645"/>
    <lineage>
        <taxon>Bacteria</taxon>
        <taxon>Bacillati</taxon>
        <taxon>Actinomycetota</taxon>
        <taxon>Actinomycetes</taxon>
        <taxon>Mycobacteriales</taxon>
        <taxon>Corynebacteriaceae</taxon>
        <taxon>Corynebacterium</taxon>
    </lineage>
</organism>
<evidence type="ECO:0000259" key="4">
    <source>
        <dbReference type="Pfam" id="PF03358"/>
    </source>
</evidence>
<dbReference type="Gene3D" id="3.40.50.360">
    <property type="match status" value="1"/>
</dbReference>
<dbReference type="PATRIC" id="fig|681645.3.peg.1291"/>
<reference evidence="5 6" key="2">
    <citation type="journal article" date="2011" name="PLoS ONE">
        <title>Evidence for reductive genome evolution and lateral acquisition of virulence functions in two Corynebacterium pseudotuberculosis strains.</title>
        <authorList>
            <person name="Ruiz J.C."/>
            <person name="D'Afonseca V."/>
            <person name="Silva A."/>
            <person name="Ali A."/>
            <person name="Pinto A.C."/>
            <person name="Santos A.R."/>
            <person name="Rocha A.A."/>
            <person name="Lopes D.O."/>
            <person name="Dorella F.A."/>
            <person name="Pacheco L.G."/>
            <person name="Costa M.P."/>
            <person name="Turk M.Z."/>
            <person name="Seyffert N."/>
            <person name="Moraes P.M."/>
            <person name="Soares S.C."/>
            <person name="Almeida S.S."/>
            <person name="Castro T.L."/>
            <person name="Abreu V.A."/>
            <person name="Trost E."/>
            <person name="Baumbach J."/>
            <person name="Tauch A."/>
            <person name="Schneider M.P."/>
            <person name="McCulloch J."/>
            <person name="Cerdeira L.T."/>
            <person name="Ramos R.T."/>
            <person name="Zerlotini A."/>
            <person name="Dominitini A."/>
            <person name="Resende D.M."/>
            <person name="Coser E.M."/>
            <person name="Oliveira L.M."/>
            <person name="Pedrosa A.L."/>
            <person name="Vieira C.U."/>
            <person name="Guimaraes C.T."/>
            <person name="Bartholomeu D.C."/>
            <person name="Oliveira D.M."/>
            <person name="Santos F.R."/>
            <person name="Rabelo E.M."/>
            <person name="Lobo F.P."/>
            <person name="Franco G.R."/>
            <person name="Costa A.F."/>
            <person name="Castro I.M."/>
            <person name="Dias S.R."/>
            <person name="Ferro J.A."/>
            <person name="Ortega J.M."/>
            <person name="Paiva L.V."/>
            <person name="Goulart L.R."/>
            <person name="Almeida J.F."/>
            <person name="Ferro M.I."/>
            <person name="Carneiro N.P."/>
            <person name="Falcao P.R."/>
            <person name="Grynberg P."/>
            <person name="Teixeira S.M."/>
            <person name="Brommonschenkel S."/>
            <person name="Oliveira S.C."/>
            <person name="Meyer R."/>
            <person name="Moore R.J."/>
            <person name="Miyoshi A."/>
            <person name="Oliveira G.C."/>
            <person name="Azevedo V."/>
        </authorList>
    </citation>
    <scope>NUCLEOTIDE SEQUENCE [LARGE SCALE GENOMIC DNA]</scope>
    <source>
        <strain evidence="5 6">C231</strain>
    </source>
</reference>
<dbReference type="KEGG" id="cpq:CPC231_06260"/>
<proteinExistence type="predicted"/>
<feature type="domain" description="NADPH-dependent FMN reductase-like" evidence="4">
    <location>
        <begin position="4"/>
        <end position="151"/>
    </location>
</feature>
<protein>
    <submittedName>
        <fullName evidence="5">Oxidoreductase</fullName>
    </submittedName>
</protein>
<evidence type="ECO:0000256" key="3">
    <source>
        <dbReference type="ARBA" id="ARBA00023002"/>
    </source>
</evidence>
<dbReference type="eggNOG" id="COG0431">
    <property type="taxonomic scope" value="Bacteria"/>
</dbReference>
<gene>
    <name evidence="5" type="ORF">CPC231_06260</name>
</gene>
<accession>D9QAY2</accession>
<dbReference type="GO" id="GO:0016491">
    <property type="term" value="F:oxidoreductase activity"/>
    <property type="evidence" value="ECO:0007669"/>
    <property type="project" value="UniProtKB-KW"/>
</dbReference>
<dbReference type="InterPro" id="IPR005025">
    <property type="entry name" value="FMN_Rdtase-like_dom"/>
</dbReference>
<evidence type="ECO:0000313" key="6">
    <source>
        <dbReference type="Proteomes" id="UP000000276"/>
    </source>
</evidence>
<dbReference type="InterPro" id="IPR051814">
    <property type="entry name" value="NAD(P)H-dep_FMN_reductase"/>
</dbReference>
<dbReference type="HOGENOM" id="CLU_055322_3_1_11"/>
<dbReference type="SUPFAM" id="SSF52218">
    <property type="entry name" value="Flavoproteins"/>
    <property type="match status" value="1"/>
</dbReference>
<dbReference type="PANTHER" id="PTHR43408:SF2">
    <property type="entry name" value="FMN REDUCTASE (NADPH)"/>
    <property type="match status" value="1"/>
</dbReference>
<sequence length="277" mass="30042">MRSLVVISAGLSTPSATTNVSDTIARAVSAAVTARGESLETHVVELSELIPDLSTALSTGIGTPRLEEIKQKISSADALVAVTPVFKASYSGLFKTFFDVLDQEALIDMPVLIGATAGTARHSLVLDFALRPLFTYMRAVVIPTGIFVATEDFGSIESEELRTRIQRAATELAEHIVNVSSQVDGLGDFMGKNEVRRHSGTNPQENLIPFSELLRGHTGSSLLRSGKQETHVSIPRKRRIPCPDQSSQIGTRDSFKIVLFVPRQRECTTIAGLGRRR</sequence>
<dbReference type="NCBIfam" id="TIGR04037">
    <property type="entry name" value="LLM_duo_CE1759"/>
    <property type="match status" value="1"/>
</dbReference>
<evidence type="ECO:0000256" key="1">
    <source>
        <dbReference type="ARBA" id="ARBA00022630"/>
    </source>
</evidence>
<keyword evidence="6" id="KW-1185">Reference proteome</keyword>
<evidence type="ECO:0000313" key="5">
    <source>
        <dbReference type="EMBL" id="ADL10708.1"/>
    </source>
</evidence>
<keyword evidence="2" id="KW-0288">FMN</keyword>
<reference evidence="5 6" key="1">
    <citation type="journal article" date="2011" name="J. Bacteriol.">
        <title>Complete genome sequence of Corynebacterium pseudotuberculosis I19, a strain isolated from a cow in Israel with bovine mastitis.</title>
        <authorList>
            <consortium name="Consortium: Rede Paraense de Genomica e Proteomica (RPGP)"/>
            <person name="Silva A."/>
            <person name="Schneider M.P."/>
            <person name="Cerdeira L."/>
            <person name="Barbosa M.S."/>
            <person name="Ramos R.T."/>
            <person name="Carneiro A.R."/>
            <person name="Santos R."/>
            <person name="Lima M."/>
            <person name="D'Afonseca V."/>
            <person name="Almeida S.S."/>
            <person name="Santos A.R."/>
            <person name="Soares S.C."/>
            <person name="Pinto A.C."/>
            <person name="Ali A."/>
            <person name="Dorella F.A."/>
            <person name="Rocha F."/>
            <person name="de Abreu V.A."/>
            <person name="Trost E."/>
            <person name="Tauch A."/>
            <person name="Shpigel N."/>
            <person name="Miyoshi A."/>
            <person name="Azevedo V."/>
        </authorList>
    </citation>
    <scope>NUCLEOTIDE SEQUENCE [LARGE SCALE GENOMIC DNA]</scope>
    <source>
        <strain evidence="5 6">C231</strain>
    </source>
</reference>
<dbReference type="InterPro" id="IPR023932">
    <property type="entry name" value="CE1759_FMN_reduct"/>
</dbReference>
<dbReference type="Proteomes" id="UP000000276">
    <property type="component" value="Chromosome"/>
</dbReference>
<name>D9QAY2_CORP2</name>
<dbReference type="InterPro" id="IPR029039">
    <property type="entry name" value="Flavoprotein-like_sf"/>
</dbReference>